<dbReference type="AlphaFoldDB" id="A0A166EDQ2"/>
<dbReference type="OrthoDB" id="9992527at2759"/>
<evidence type="ECO:0000259" key="1">
    <source>
        <dbReference type="SMART" id="SM00829"/>
    </source>
</evidence>
<name>A0A166EDQ2_9AGAM</name>
<dbReference type="Gene3D" id="3.40.50.720">
    <property type="entry name" value="NAD(P)-binding Rossmann-like Domain"/>
    <property type="match status" value="1"/>
</dbReference>
<organism evidence="2 3">
    <name type="scientific">Athelia psychrophila</name>
    <dbReference type="NCBI Taxonomy" id="1759441"/>
    <lineage>
        <taxon>Eukaryota</taxon>
        <taxon>Fungi</taxon>
        <taxon>Dikarya</taxon>
        <taxon>Basidiomycota</taxon>
        <taxon>Agaricomycotina</taxon>
        <taxon>Agaricomycetes</taxon>
        <taxon>Agaricomycetidae</taxon>
        <taxon>Atheliales</taxon>
        <taxon>Atheliaceae</taxon>
        <taxon>Athelia</taxon>
    </lineage>
</organism>
<dbReference type="STRING" id="436010.A0A166EDQ2"/>
<dbReference type="SUPFAM" id="SSF50129">
    <property type="entry name" value="GroES-like"/>
    <property type="match status" value="1"/>
</dbReference>
<dbReference type="PANTHER" id="PTHR45348">
    <property type="entry name" value="HYPOTHETICAL OXIDOREDUCTASE (EUROFUNG)"/>
    <property type="match status" value="1"/>
</dbReference>
<dbReference type="InterPro" id="IPR020843">
    <property type="entry name" value="ER"/>
</dbReference>
<dbReference type="InterPro" id="IPR013154">
    <property type="entry name" value="ADH-like_N"/>
</dbReference>
<accession>A0A166EDQ2</accession>
<dbReference type="PANTHER" id="PTHR45348:SF3">
    <property type="entry name" value="ENOYL REDUCTASE (ER) DOMAIN-CONTAINING PROTEIN"/>
    <property type="match status" value="1"/>
</dbReference>
<dbReference type="Pfam" id="PF08240">
    <property type="entry name" value="ADH_N"/>
    <property type="match status" value="1"/>
</dbReference>
<gene>
    <name evidence="2" type="ORF">FIBSPDRAFT_832623</name>
</gene>
<protein>
    <submittedName>
        <fullName evidence="2">GroES-like protein</fullName>
    </submittedName>
</protein>
<dbReference type="InterPro" id="IPR011032">
    <property type="entry name" value="GroES-like_sf"/>
</dbReference>
<dbReference type="InterPro" id="IPR013149">
    <property type="entry name" value="ADH-like_C"/>
</dbReference>
<dbReference type="GO" id="GO:0016651">
    <property type="term" value="F:oxidoreductase activity, acting on NAD(P)H"/>
    <property type="evidence" value="ECO:0007669"/>
    <property type="project" value="InterPro"/>
</dbReference>
<evidence type="ECO:0000313" key="2">
    <source>
        <dbReference type="EMBL" id="KZP15654.1"/>
    </source>
</evidence>
<dbReference type="SMART" id="SM00829">
    <property type="entry name" value="PKS_ER"/>
    <property type="match status" value="1"/>
</dbReference>
<dbReference type="EMBL" id="KV417602">
    <property type="protein sequence ID" value="KZP15654.1"/>
    <property type="molecule type" value="Genomic_DNA"/>
</dbReference>
<proteinExistence type="predicted"/>
<feature type="domain" description="Enoyl reductase (ER)" evidence="1">
    <location>
        <begin position="13"/>
        <end position="355"/>
    </location>
</feature>
<keyword evidence="3" id="KW-1185">Reference proteome</keyword>
<evidence type="ECO:0000313" key="3">
    <source>
        <dbReference type="Proteomes" id="UP000076532"/>
    </source>
</evidence>
<dbReference type="Proteomes" id="UP000076532">
    <property type="component" value="Unassembled WGS sequence"/>
</dbReference>
<dbReference type="InterPro" id="IPR047122">
    <property type="entry name" value="Trans-enoyl_RdTase-like"/>
</dbReference>
<dbReference type="Gene3D" id="3.90.180.10">
    <property type="entry name" value="Medium-chain alcohol dehydrogenases, catalytic domain"/>
    <property type="match status" value="1"/>
</dbReference>
<reference evidence="2 3" key="1">
    <citation type="journal article" date="2016" name="Mol. Biol. Evol.">
        <title>Comparative Genomics of Early-Diverging Mushroom-Forming Fungi Provides Insights into the Origins of Lignocellulose Decay Capabilities.</title>
        <authorList>
            <person name="Nagy L.G."/>
            <person name="Riley R."/>
            <person name="Tritt A."/>
            <person name="Adam C."/>
            <person name="Daum C."/>
            <person name="Floudas D."/>
            <person name="Sun H."/>
            <person name="Yadav J.S."/>
            <person name="Pangilinan J."/>
            <person name="Larsson K.H."/>
            <person name="Matsuura K."/>
            <person name="Barry K."/>
            <person name="Labutti K."/>
            <person name="Kuo R."/>
            <person name="Ohm R.A."/>
            <person name="Bhattacharya S.S."/>
            <person name="Shirouzu T."/>
            <person name="Yoshinaga Y."/>
            <person name="Martin F.M."/>
            <person name="Grigoriev I.V."/>
            <person name="Hibbett D.S."/>
        </authorList>
    </citation>
    <scope>NUCLEOTIDE SEQUENCE [LARGE SCALE GENOMIC DNA]</scope>
    <source>
        <strain evidence="2 3">CBS 109695</strain>
    </source>
</reference>
<dbReference type="CDD" id="cd08249">
    <property type="entry name" value="enoyl_reductase_like"/>
    <property type="match status" value="1"/>
</dbReference>
<dbReference type="InterPro" id="IPR036291">
    <property type="entry name" value="NAD(P)-bd_dom_sf"/>
</dbReference>
<sequence>MSTHTAIATTSLGVLGAIQVTTEKPGPGEILLKTSHSSMIAFDTYDTDHGFRVQEYPMTLGFNAAGIVAAVGDGVTDLAVGDRITAFAYQGSRSKAMQEYTILSRTVCAKIPDNLPLDAAATIPDNFVTAFWALFDNFNLTFPSDLSQKSAPPSADTPILIYGAGATSGQYAIQLLKIAGYTNISATASAKHHTYLRALGAHHVFDYNSATLSSDIESAAGGKVAIALDCITAEDTLAVISKLVSPEGTVGLLLPIKEGNTLTTSAEGKMGMELTDETNPFPKTVKVIGVKTFTYQTNEYLKENLMPKILPALLAEGLIQPNRVRLLKEGSFKARVETGLDLLRRNAVSGEKIVVQIA</sequence>
<dbReference type="Pfam" id="PF00107">
    <property type="entry name" value="ADH_zinc_N"/>
    <property type="match status" value="1"/>
</dbReference>
<dbReference type="SUPFAM" id="SSF51735">
    <property type="entry name" value="NAD(P)-binding Rossmann-fold domains"/>
    <property type="match status" value="1"/>
</dbReference>